<dbReference type="PANTHER" id="PTHR42912">
    <property type="entry name" value="METHYLTRANSFERASE"/>
    <property type="match status" value="1"/>
</dbReference>
<dbReference type="CDD" id="cd02440">
    <property type="entry name" value="AdoMet_MTases"/>
    <property type="match status" value="1"/>
</dbReference>
<sequence>MNESEAGLSERRSTAAGVAAPRLRERDVVEAYARWAPIYDAVFGRLMDGSRRTAVEALSADTGRVLELGVGTGISLPHYPSDMRVTGIDLSPEMLEIARRRVRSEELRNVEAILEMDASATSFPDASFDAVMAMYVMTVVPEPDKVLAEIRRLLRPGGRLLVVSHFAADGGPRALFSHLFAPLFRALGWNARITAASLKAAPGMRFISDRPAGLFGFYRLLEFEVV</sequence>
<dbReference type="Pfam" id="PF08241">
    <property type="entry name" value="Methyltransf_11"/>
    <property type="match status" value="1"/>
</dbReference>
<dbReference type="Gene3D" id="3.40.50.150">
    <property type="entry name" value="Vaccinia Virus protein VP39"/>
    <property type="match status" value="1"/>
</dbReference>
<dbReference type="SUPFAM" id="SSF53335">
    <property type="entry name" value="S-adenosyl-L-methionine-dependent methyltransferases"/>
    <property type="match status" value="1"/>
</dbReference>
<accession>A0A1E3GXD9</accession>
<dbReference type="InterPro" id="IPR050508">
    <property type="entry name" value="Methyltransf_Superfamily"/>
</dbReference>
<comment type="caution">
    <text evidence="2">The sequence shown here is derived from an EMBL/GenBank/DDBJ whole genome shotgun (WGS) entry which is preliminary data.</text>
</comment>
<proteinExistence type="predicted"/>
<dbReference type="GO" id="GO:0032259">
    <property type="term" value="P:methylation"/>
    <property type="evidence" value="ECO:0007669"/>
    <property type="project" value="UniProtKB-KW"/>
</dbReference>
<keyword evidence="2" id="KW-0489">Methyltransferase</keyword>
<name>A0A1E3GXD9_9HYPH</name>
<keyword evidence="3" id="KW-1185">Reference proteome</keyword>
<dbReference type="InterPro" id="IPR013216">
    <property type="entry name" value="Methyltransf_11"/>
</dbReference>
<protein>
    <submittedName>
        <fullName evidence="2">Putative methyltransferase YcgJ</fullName>
        <ecNumber evidence="2">2.1.1.-</ecNumber>
    </submittedName>
</protein>
<dbReference type="RefSeq" id="WP_169833619.1">
    <property type="nucleotide sequence ID" value="NZ_MCRJ01000140.1"/>
</dbReference>
<evidence type="ECO:0000313" key="2">
    <source>
        <dbReference type="EMBL" id="ODN68722.1"/>
    </source>
</evidence>
<evidence type="ECO:0000313" key="3">
    <source>
        <dbReference type="Proteomes" id="UP000094622"/>
    </source>
</evidence>
<dbReference type="GO" id="GO:0008757">
    <property type="term" value="F:S-adenosylmethionine-dependent methyltransferase activity"/>
    <property type="evidence" value="ECO:0007669"/>
    <property type="project" value="InterPro"/>
</dbReference>
<keyword evidence="2" id="KW-0808">Transferase</keyword>
<dbReference type="EMBL" id="MCRJ01000140">
    <property type="protein sequence ID" value="ODN68722.1"/>
    <property type="molecule type" value="Genomic_DNA"/>
</dbReference>
<organism evidence="2 3">
    <name type="scientific">Methylobrevis pamukkalensis</name>
    <dbReference type="NCBI Taxonomy" id="1439726"/>
    <lineage>
        <taxon>Bacteria</taxon>
        <taxon>Pseudomonadati</taxon>
        <taxon>Pseudomonadota</taxon>
        <taxon>Alphaproteobacteria</taxon>
        <taxon>Hyphomicrobiales</taxon>
        <taxon>Pleomorphomonadaceae</taxon>
        <taxon>Methylobrevis</taxon>
    </lineage>
</organism>
<dbReference type="Proteomes" id="UP000094622">
    <property type="component" value="Unassembled WGS sequence"/>
</dbReference>
<gene>
    <name evidence="2" type="primary">ycgJ_2</name>
    <name evidence="2" type="ORF">A6302_03975</name>
</gene>
<dbReference type="PATRIC" id="fig|1439726.3.peg.4196"/>
<dbReference type="InterPro" id="IPR029063">
    <property type="entry name" value="SAM-dependent_MTases_sf"/>
</dbReference>
<dbReference type="AlphaFoldDB" id="A0A1E3GXD9"/>
<dbReference type="EC" id="2.1.1.-" evidence="2"/>
<reference evidence="2 3" key="1">
    <citation type="submission" date="2016-07" db="EMBL/GenBank/DDBJ databases">
        <title>Draft Genome Sequence of Methylobrevis pamukkalensis PK2.</title>
        <authorList>
            <person name="Vasilenko O.V."/>
            <person name="Doronina N.V."/>
            <person name="Shmareva M.N."/>
            <person name="Tarlachkov S.V."/>
            <person name="Mustakhimov I."/>
            <person name="Trotsenko Y.A."/>
        </authorList>
    </citation>
    <scope>NUCLEOTIDE SEQUENCE [LARGE SCALE GENOMIC DNA]</scope>
    <source>
        <strain evidence="2 3">PK2</strain>
    </source>
</reference>
<feature type="domain" description="Methyltransferase type 11" evidence="1">
    <location>
        <begin position="66"/>
        <end position="162"/>
    </location>
</feature>
<evidence type="ECO:0000259" key="1">
    <source>
        <dbReference type="Pfam" id="PF08241"/>
    </source>
</evidence>